<name>A0A438E8R2_VITVI</name>
<feature type="transmembrane region" description="Helical" evidence="1">
    <location>
        <begin position="296"/>
        <end position="315"/>
    </location>
</feature>
<accession>A0A438E8R2</accession>
<proteinExistence type="predicted"/>
<comment type="caution">
    <text evidence="2">The sequence shown here is derived from an EMBL/GenBank/DDBJ whole genome shotgun (WGS) entry which is preliminary data.</text>
</comment>
<keyword evidence="1" id="KW-0812">Transmembrane</keyword>
<reference evidence="2 3" key="1">
    <citation type="journal article" date="2018" name="PLoS Genet.">
        <title>Population sequencing reveals clonal diversity and ancestral inbreeding in the grapevine cultivar Chardonnay.</title>
        <authorList>
            <person name="Roach M.J."/>
            <person name="Johnson D.L."/>
            <person name="Bohlmann J."/>
            <person name="van Vuuren H.J."/>
            <person name="Jones S.J."/>
            <person name="Pretorius I.S."/>
            <person name="Schmidt S.A."/>
            <person name="Borneman A.R."/>
        </authorList>
    </citation>
    <scope>NUCLEOTIDE SEQUENCE [LARGE SCALE GENOMIC DNA]</scope>
    <source>
        <strain evidence="3">cv. Chardonnay</strain>
        <tissue evidence="2">Leaf</tissue>
    </source>
</reference>
<gene>
    <name evidence="2" type="ORF">CK203_089387</name>
</gene>
<protein>
    <submittedName>
        <fullName evidence="2">Uncharacterized protein</fullName>
    </submittedName>
</protein>
<sequence>MQVKEVDQEDLTSDGFATEAKVIALLECLVLAKALGLSNFVVKVTRDNKALTVEEGVRGGQCGPFSIILKDGSTVKLLSNYGATKSDTSVGEDNRVLELIEMELGTFSISCRFKNHKDNFIWMFMGAYGPVLAGGREEFSNELGAIRVSENLFNGLFQSALPNPTSNHLPILLDDGGIKKGKTPFIFENMWLKVEGFKYLVRNWWERSSIHGMEFGSLSLDASEALEIPFSKEEILATLSSLISERHDARVEVSNLLFANDNLILCDASKENLENPSWVFMWFKACSGLKINLEKSILRVYFVHLFLTLLIYLLYLPIKKKGAAGDALFNERDALELRVAPLLAKEGKRLGKWLLYAFFGDDFAIEAKVIVLFKHLVLAKALGLSNFVVEGDSTVVISWVA</sequence>
<evidence type="ECO:0000256" key="1">
    <source>
        <dbReference type="SAM" id="Phobius"/>
    </source>
</evidence>
<dbReference type="EMBL" id="QGNW01001360">
    <property type="protein sequence ID" value="RVW44151.1"/>
    <property type="molecule type" value="Genomic_DNA"/>
</dbReference>
<dbReference type="AlphaFoldDB" id="A0A438E8R2"/>
<evidence type="ECO:0000313" key="3">
    <source>
        <dbReference type="Proteomes" id="UP000288805"/>
    </source>
</evidence>
<keyword evidence="1" id="KW-0472">Membrane</keyword>
<evidence type="ECO:0000313" key="2">
    <source>
        <dbReference type="EMBL" id="RVW44151.1"/>
    </source>
</evidence>
<keyword evidence="1" id="KW-1133">Transmembrane helix</keyword>
<dbReference type="Proteomes" id="UP000288805">
    <property type="component" value="Unassembled WGS sequence"/>
</dbReference>
<organism evidence="2 3">
    <name type="scientific">Vitis vinifera</name>
    <name type="common">Grape</name>
    <dbReference type="NCBI Taxonomy" id="29760"/>
    <lineage>
        <taxon>Eukaryota</taxon>
        <taxon>Viridiplantae</taxon>
        <taxon>Streptophyta</taxon>
        <taxon>Embryophyta</taxon>
        <taxon>Tracheophyta</taxon>
        <taxon>Spermatophyta</taxon>
        <taxon>Magnoliopsida</taxon>
        <taxon>eudicotyledons</taxon>
        <taxon>Gunneridae</taxon>
        <taxon>Pentapetalae</taxon>
        <taxon>rosids</taxon>
        <taxon>Vitales</taxon>
        <taxon>Vitaceae</taxon>
        <taxon>Viteae</taxon>
        <taxon>Vitis</taxon>
    </lineage>
</organism>